<dbReference type="GO" id="GO:0016874">
    <property type="term" value="F:ligase activity"/>
    <property type="evidence" value="ECO:0007669"/>
    <property type="project" value="UniProtKB-KW"/>
</dbReference>
<accession>B7GFS5</accession>
<evidence type="ECO:0000256" key="4">
    <source>
        <dbReference type="PROSITE-ProRule" id="PRU00409"/>
    </source>
</evidence>
<gene>
    <name evidence="6" type="ordered locus">Aflv_0221</name>
</gene>
<dbReference type="InterPro" id="IPR011761">
    <property type="entry name" value="ATP-grasp"/>
</dbReference>
<dbReference type="PANTHER" id="PTHR43585">
    <property type="entry name" value="FUMIPYRROLE BIOSYNTHESIS PROTEIN C"/>
    <property type="match status" value="1"/>
</dbReference>
<evidence type="ECO:0000259" key="5">
    <source>
        <dbReference type="PROSITE" id="PS50975"/>
    </source>
</evidence>
<reference evidence="6 7" key="1">
    <citation type="journal article" date="2008" name="Genome Biol.">
        <title>Encapsulated in silica: genome, proteome and physiology of the thermophilic bacterium Anoxybacillus flavithermus WK1.</title>
        <authorList>
            <person name="Saw J.H."/>
            <person name="Mountain B.W."/>
            <person name="Feng L."/>
            <person name="Omelchenko M.V."/>
            <person name="Hou S."/>
            <person name="Saito J.A."/>
            <person name="Stott M.B."/>
            <person name="Li D."/>
            <person name="Zhao G."/>
            <person name="Wu J."/>
            <person name="Galperin M.Y."/>
            <person name="Koonin E.V."/>
            <person name="Makarova K.S."/>
            <person name="Wolf Y.I."/>
            <person name="Rigden D.J."/>
            <person name="Dunfield P.F."/>
            <person name="Wang L."/>
            <person name="Alam M."/>
        </authorList>
    </citation>
    <scope>NUCLEOTIDE SEQUENCE [LARGE SCALE GENOMIC DNA]</scope>
    <source>
        <strain evidence="7">DSM 21510 / WK1</strain>
    </source>
</reference>
<dbReference type="InterPro" id="IPR013815">
    <property type="entry name" value="ATP_grasp_subdomain_1"/>
</dbReference>
<dbReference type="GO" id="GO:0046872">
    <property type="term" value="F:metal ion binding"/>
    <property type="evidence" value="ECO:0007669"/>
    <property type="project" value="InterPro"/>
</dbReference>
<dbReference type="SUPFAM" id="SSF56059">
    <property type="entry name" value="Glutathione synthetase ATP-binding domain-like"/>
    <property type="match status" value="1"/>
</dbReference>
<evidence type="ECO:0000313" key="6">
    <source>
        <dbReference type="EMBL" id="ACJ32605.1"/>
    </source>
</evidence>
<evidence type="ECO:0000256" key="1">
    <source>
        <dbReference type="ARBA" id="ARBA00022598"/>
    </source>
</evidence>
<organism evidence="6 7">
    <name type="scientific">Anoxybacillus flavithermus (strain DSM 21510 / WK1)</name>
    <dbReference type="NCBI Taxonomy" id="491915"/>
    <lineage>
        <taxon>Bacteria</taxon>
        <taxon>Bacillati</taxon>
        <taxon>Bacillota</taxon>
        <taxon>Bacilli</taxon>
        <taxon>Bacillales</taxon>
        <taxon>Anoxybacillaceae</taxon>
        <taxon>Anoxybacillus</taxon>
    </lineage>
</organism>
<keyword evidence="1 6" id="KW-0436">Ligase</keyword>
<sequence length="412" mass="47143">MEGISMKVNVLLIGLNKTFISSLERADTDYQVFLLEEEKLFKNNPYHNKILKEVRYGDYQQSEGFMEQAIRWHKEVGFDVVVPGSDYAVRGAYKFAEKIGLLTPGERAVKACTNKYELRKECKNLGIPHPNFSKVKNIHDVKAFFKGSKIVVKPANRRASVGVIGIETIEDIESAWKECIEADENVFIADRDFNWEYIVEDYIDGYEVSIETIVAEGKPIFHNITYKETTKGKYFVEIGHTVPAPISQEDSNMLIAAKEQLLSGLEVKAGLFHSEWKMSSEGPKLIECAARTPGDYIPVLIEQAYGFNINDAFLKVLQQKMVSHPPTRNQYITAIRYFNPKPGRLIKIEGLEIFDILPQITNYEINLKVGQNIHQMTNSWSRLGYYSIKCKTLNELNQIINQVEEHVKFIVE</sequence>
<dbReference type="Pfam" id="PF18603">
    <property type="entry name" value="LAL_C2"/>
    <property type="match status" value="1"/>
</dbReference>
<proteinExistence type="predicted"/>
<protein>
    <submittedName>
        <fullName evidence="6">Alanine-anticapsin ligase bacD related protein</fullName>
    </submittedName>
</protein>
<dbReference type="InterPro" id="IPR052032">
    <property type="entry name" value="ATP-dep_AA_Ligase"/>
</dbReference>
<dbReference type="PROSITE" id="PS50975">
    <property type="entry name" value="ATP_GRASP"/>
    <property type="match status" value="1"/>
</dbReference>
<evidence type="ECO:0000313" key="7">
    <source>
        <dbReference type="Proteomes" id="UP000000742"/>
    </source>
</evidence>
<dbReference type="eggNOG" id="COG0151">
    <property type="taxonomic scope" value="Bacteria"/>
</dbReference>
<evidence type="ECO:0000256" key="2">
    <source>
        <dbReference type="ARBA" id="ARBA00022741"/>
    </source>
</evidence>
<keyword evidence="2 4" id="KW-0547">Nucleotide-binding</keyword>
<dbReference type="Gene3D" id="3.40.50.20">
    <property type="match status" value="1"/>
</dbReference>
<dbReference type="Pfam" id="PF13535">
    <property type="entry name" value="ATP-grasp_4"/>
    <property type="match status" value="1"/>
</dbReference>
<dbReference type="AlphaFoldDB" id="B7GFS5"/>
<dbReference type="Gene3D" id="3.30.470.20">
    <property type="entry name" value="ATP-grasp fold, B domain"/>
    <property type="match status" value="1"/>
</dbReference>
<dbReference type="GO" id="GO:0005524">
    <property type="term" value="F:ATP binding"/>
    <property type="evidence" value="ECO:0007669"/>
    <property type="project" value="UniProtKB-UniRule"/>
</dbReference>
<dbReference type="HOGENOM" id="CLU_029016_6_3_9"/>
<feature type="domain" description="ATP-grasp" evidence="5">
    <location>
        <begin position="119"/>
        <end position="318"/>
    </location>
</feature>
<name>B7GFS5_ANOFW</name>
<dbReference type="Gene3D" id="3.30.1490.20">
    <property type="entry name" value="ATP-grasp fold, A domain"/>
    <property type="match status" value="1"/>
</dbReference>
<dbReference type="InterPro" id="IPR040570">
    <property type="entry name" value="LAL_C2"/>
</dbReference>
<dbReference type="EMBL" id="CP000922">
    <property type="protein sequence ID" value="ACJ32605.1"/>
    <property type="molecule type" value="Genomic_DNA"/>
</dbReference>
<dbReference type="Proteomes" id="UP000000742">
    <property type="component" value="Chromosome"/>
</dbReference>
<keyword evidence="3 4" id="KW-0067">ATP-binding</keyword>
<dbReference type="KEGG" id="afl:Aflv_0221"/>
<evidence type="ECO:0000256" key="3">
    <source>
        <dbReference type="ARBA" id="ARBA00022840"/>
    </source>
</evidence>
<dbReference type="STRING" id="491915.Aflv_0221"/>
<dbReference type="PANTHER" id="PTHR43585:SF2">
    <property type="entry name" value="ATP-GRASP ENZYME FSQD"/>
    <property type="match status" value="1"/>
</dbReference>